<evidence type="ECO:0000313" key="3">
    <source>
        <dbReference type="Proteomes" id="UP000228934"/>
    </source>
</evidence>
<reference evidence="3" key="1">
    <citation type="journal article" date="2017" name="Nat. Commun.">
        <title>The North American bullfrog draft genome provides insight into hormonal regulation of long noncoding RNA.</title>
        <authorList>
            <person name="Hammond S.A."/>
            <person name="Warren R.L."/>
            <person name="Vandervalk B.P."/>
            <person name="Kucuk E."/>
            <person name="Khan H."/>
            <person name="Gibb E.A."/>
            <person name="Pandoh P."/>
            <person name="Kirk H."/>
            <person name="Zhao Y."/>
            <person name="Jones M."/>
            <person name="Mungall A.J."/>
            <person name="Coope R."/>
            <person name="Pleasance S."/>
            <person name="Moore R.A."/>
            <person name="Holt R.A."/>
            <person name="Round J.M."/>
            <person name="Ohora S."/>
            <person name="Walle B.V."/>
            <person name="Veldhoen N."/>
            <person name="Helbing C.C."/>
            <person name="Birol I."/>
        </authorList>
    </citation>
    <scope>NUCLEOTIDE SEQUENCE [LARGE SCALE GENOMIC DNA]</scope>
</reference>
<dbReference type="OrthoDB" id="6108017at2759"/>
<evidence type="ECO:0008006" key="4">
    <source>
        <dbReference type="Google" id="ProtNLM"/>
    </source>
</evidence>
<dbReference type="PANTHER" id="PTHR46349:SF2">
    <property type="entry name" value="CINGULIN-LIKE PROTEIN 1"/>
    <property type="match status" value="1"/>
</dbReference>
<protein>
    <recommendedName>
        <fullName evidence="4">Myosin tail domain-containing protein</fullName>
    </recommendedName>
</protein>
<keyword evidence="3" id="KW-1185">Reference proteome</keyword>
<proteinExistence type="predicted"/>
<dbReference type="GO" id="GO:0005923">
    <property type="term" value="C:bicellular tight junction"/>
    <property type="evidence" value="ECO:0007669"/>
    <property type="project" value="TreeGrafter"/>
</dbReference>
<dbReference type="AlphaFoldDB" id="A0A2G9P8C2"/>
<evidence type="ECO:0000256" key="1">
    <source>
        <dbReference type="SAM" id="Coils"/>
    </source>
</evidence>
<accession>A0A2G9P8C2</accession>
<dbReference type="EMBL" id="KV922684">
    <property type="protein sequence ID" value="PIN99140.1"/>
    <property type="molecule type" value="Genomic_DNA"/>
</dbReference>
<sequence length="150" mass="17635">MQRQIKDKTLELERCYQAIKKLQDEIRHLEENLQDHQRAQDESLTKNHLLQQTIKDLQYELDAKNHLKDDRTRQIKSMEDKISQLEIELDEEKNNSDLLLERITRCREQVGLYLHISGLSSCASGTELDRNIWPCLSSVKGVTLVKHVNQ</sequence>
<evidence type="ECO:0000313" key="2">
    <source>
        <dbReference type="EMBL" id="PIN99140.1"/>
    </source>
</evidence>
<dbReference type="GO" id="GO:0150105">
    <property type="term" value="P:protein localization to cell-cell junction"/>
    <property type="evidence" value="ECO:0007669"/>
    <property type="project" value="TreeGrafter"/>
</dbReference>
<dbReference type="PANTHER" id="PTHR46349">
    <property type="entry name" value="CINGULIN-LIKE PROTEIN 1-RELATED"/>
    <property type="match status" value="1"/>
</dbReference>
<dbReference type="Proteomes" id="UP000228934">
    <property type="component" value="Unassembled WGS sequence"/>
</dbReference>
<dbReference type="Gene3D" id="1.20.5.170">
    <property type="match status" value="1"/>
</dbReference>
<dbReference type="SUPFAM" id="SSF57997">
    <property type="entry name" value="Tropomyosin"/>
    <property type="match status" value="1"/>
</dbReference>
<keyword evidence="1" id="KW-0175">Coiled coil</keyword>
<feature type="coiled-coil region" evidence="1">
    <location>
        <begin position="5"/>
        <end position="109"/>
    </location>
</feature>
<name>A0A2G9P8C2_AQUCT</name>
<organism evidence="2 3">
    <name type="scientific">Aquarana catesbeiana</name>
    <name type="common">American bullfrog</name>
    <name type="synonym">Rana catesbeiana</name>
    <dbReference type="NCBI Taxonomy" id="8400"/>
    <lineage>
        <taxon>Eukaryota</taxon>
        <taxon>Metazoa</taxon>
        <taxon>Chordata</taxon>
        <taxon>Craniata</taxon>
        <taxon>Vertebrata</taxon>
        <taxon>Euteleostomi</taxon>
        <taxon>Amphibia</taxon>
        <taxon>Batrachia</taxon>
        <taxon>Anura</taxon>
        <taxon>Neobatrachia</taxon>
        <taxon>Ranoidea</taxon>
        <taxon>Ranidae</taxon>
        <taxon>Aquarana</taxon>
    </lineage>
</organism>
<gene>
    <name evidence="2" type="ORF">AB205_0008370</name>
</gene>